<dbReference type="RefSeq" id="WP_226395337.1">
    <property type="nucleotide sequence ID" value="NZ_JADCKL010000011.1"/>
</dbReference>
<dbReference type="EMBL" id="JADCKL010000011">
    <property type="protein sequence ID" value="MBE5063927.1"/>
    <property type="molecule type" value="Genomic_DNA"/>
</dbReference>
<accession>A0ABR9RLS4</accession>
<protein>
    <submittedName>
        <fullName evidence="1">Uncharacterized protein</fullName>
    </submittedName>
</protein>
<gene>
    <name evidence="1" type="ORF">INF30_11750</name>
</gene>
<proteinExistence type="predicted"/>
<reference evidence="1 2" key="1">
    <citation type="submission" date="2020-10" db="EMBL/GenBank/DDBJ databases">
        <title>ChiBAC.</title>
        <authorList>
            <person name="Zenner C."/>
            <person name="Hitch T.C.A."/>
            <person name="Clavel T."/>
        </authorList>
    </citation>
    <scope>NUCLEOTIDE SEQUENCE [LARGE SCALE GENOMIC DNA]</scope>
    <source>
        <strain evidence="1 2">DSM 108991</strain>
    </source>
</reference>
<organism evidence="1 2">
    <name type="scientific">Claveliimonas monacensis</name>
    <dbReference type="NCBI Taxonomy" id="2779351"/>
    <lineage>
        <taxon>Bacteria</taxon>
        <taxon>Bacillati</taxon>
        <taxon>Bacillota</taxon>
        <taxon>Clostridia</taxon>
        <taxon>Lachnospirales</taxon>
        <taxon>Lachnospiraceae</taxon>
        <taxon>Claveliimonas</taxon>
    </lineage>
</organism>
<evidence type="ECO:0000313" key="2">
    <source>
        <dbReference type="Proteomes" id="UP000758652"/>
    </source>
</evidence>
<dbReference type="Proteomes" id="UP000758652">
    <property type="component" value="Unassembled WGS sequence"/>
</dbReference>
<evidence type="ECO:0000313" key="1">
    <source>
        <dbReference type="EMBL" id="MBE5063927.1"/>
    </source>
</evidence>
<name>A0ABR9RLS4_9FIRM</name>
<comment type="caution">
    <text evidence="1">The sequence shown here is derived from an EMBL/GenBank/DDBJ whole genome shotgun (WGS) entry which is preliminary data.</text>
</comment>
<sequence length="383" mass="45253">MEQSYNLLTKHLLREGYHVHHYPQYVKIPAVYPVTLENVYGGFQYRSDYIQEKNYQTGCGLYVKGKHCLNDLGYMGIDWCFENDNPVVLCPFGAISCKRNHPLLENKEGTRSFHFCRCRMTYGYVYDMSIEKLQKLQKSDKDRLLKKFFEIHSENMCQHHMFFDERKMEWYFKYQPLMCAKTCTGGEFCPLRGRNLTKKKGNLFYDLKVSTVRKDDTFFAGEPIISIIKGKRFLDHSVSLDICAALRNIAANEIYWKEWWNQYSMLHIYDPDIKIEILNIREGKSEGRDLEQDLQDIQKGIHVVHASDLATAKKQKKKEEKKKREQTKIIKLEEKAAQYGLQALDPREQEFLRKRLGTEELNRVCTREAESGVQMDLTDYFEM</sequence>
<keyword evidence="2" id="KW-1185">Reference proteome</keyword>